<dbReference type="RefSeq" id="WP_130602254.1">
    <property type="nucleotide sequence ID" value="NZ_CP034759.1"/>
</dbReference>
<organism evidence="1 2">
    <name type="scientific">Litorilituus sediminis</name>
    <dbReference type="NCBI Taxonomy" id="718192"/>
    <lineage>
        <taxon>Bacteria</taxon>
        <taxon>Pseudomonadati</taxon>
        <taxon>Pseudomonadota</taxon>
        <taxon>Gammaproteobacteria</taxon>
        <taxon>Alteromonadales</taxon>
        <taxon>Colwelliaceae</taxon>
        <taxon>Litorilituus</taxon>
    </lineage>
</organism>
<evidence type="ECO:0000313" key="2">
    <source>
        <dbReference type="Proteomes" id="UP000290244"/>
    </source>
</evidence>
<name>A0A4P6P3V8_9GAMM</name>
<gene>
    <name evidence="1" type="ORF">EMK97_11335</name>
</gene>
<keyword evidence="2" id="KW-1185">Reference proteome</keyword>
<dbReference type="Proteomes" id="UP000290244">
    <property type="component" value="Chromosome"/>
</dbReference>
<dbReference type="EMBL" id="CP034759">
    <property type="protein sequence ID" value="QBG36266.1"/>
    <property type="molecule type" value="Genomic_DNA"/>
</dbReference>
<dbReference type="AlphaFoldDB" id="A0A4P6P3V8"/>
<evidence type="ECO:0000313" key="1">
    <source>
        <dbReference type="EMBL" id="QBG36266.1"/>
    </source>
</evidence>
<protein>
    <submittedName>
        <fullName evidence="1">Uncharacterized protein</fullName>
    </submittedName>
</protein>
<dbReference type="KEGG" id="lsd:EMK97_11335"/>
<reference evidence="1 2" key="1">
    <citation type="submission" date="2018-12" db="EMBL/GenBank/DDBJ databases">
        <title>Complete genome of Litorilituus sediminis.</title>
        <authorList>
            <person name="Liu A."/>
            <person name="Rong J."/>
        </authorList>
    </citation>
    <scope>NUCLEOTIDE SEQUENCE [LARGE SCALE GENOMIC DNA]</scope>
    <source>
        <strain evidence="1 2">JCM 17549</strain>
    </source>
</reference>
<accession>A0A4P6P3V8</accession>
<proteinExistence type="predicted"/>
<sequence>MTLLLILISACVSNGSKKGSFAKANLKSVALITDLDDAICIRYIGFTAFHNKNHYEENAFDHNQLIVEELTKGFTRHHVELVDITANVSRVSFNDYVKYYDIGDEPYLAEAYKLKILDAAKGQDYVMIMENNKKPINGNCYASTYLTSGTGYEYRKGARMSVPPVSIFEVSSGNFINNMYFSVNEGFPLVKEPSTWRESWFNRFINRYRYNISREIDYYFLQEAN</sequence>